<reference evidence="2" key="1">
    <citation type="submission" date="2016-01" db="EMBL/GenBank/DDBJ databases">
        <authorList>
            <person name="Mitreva M."/>
            <person name="Pepin K.H."/>
            <person name="Mihindukulasuriya K.A."/>
            <person name="Fulton R."/>
            <person name="Fronick C."/>
            <person name="O'Laughlin M."/>
            <person name="Miner T."/>
            <person name="Herter B."/>
            <person name="Rosa B.A."/>
            <person name="Cordes M."/>
            <person name="Tomlinson C."/>
            <person name="Wollam A."/>
            <person name="Palsikar V.B."/>
            <person name="Mardis E.R."/>
            <person name="Wilson R.K."/>
        </authorList>
    </citation>
    <scope>NUCLEOTIDE SEQUENCE [LARGE SCALE GENOMIC DNA]</scope>
    <source>
        <strain evidence="2">KA00683</strain>
    </source>
</reference>
<dbReference type="InterPro" id="IPR009752">
    <property type="entry name" value="Phage_Mu_GpJ"/>
</dbReference>
<comment type="caution">
    <text evidence="1">The sequence shown here is derived from an EMBL/GenBank/DDBJ whole genome shotgun (WGS) entry which is preliminary data.</text>
</comment>
<proteinExistence type="predicted"/>
<dbReference type="OrthoDB" id="881590at2"/>
<name>A0A134B7C2_9PORP</name>
<dbReference type="AlphaFoldDB" id="A0A134B7C2"/>
<evidence type="ECO:0000313" key="1">
    <source>
        <dbReference type="EMBL" id="KXB75840.1"/>
    </source>
</evidence>
<protein>
    <recommendedName>
        <fullName evidence="3">DUF1320 domain-containing protein</fullName>
    </recommendedName>
</protein>
<evidence type="ECO:0008006" key="3">
    <source>
        <dbReference type="Google" id="ProtNLM"/>
    </source>
</evidence>
<dbReference type="Pfam" id="PF07030">
    <property type="entry name" value="Phage_Mu_Gp36"/>
    <property type="match status" value="1"/>
</dbReference>
<dbReference type="STRING" id="322095.HMPREF3185_01280"/>
<dbReference type="EMBL" id="LSDK01000084">
    <property type="protein sequence ID" value="KXB75840.1"/>
    <property type="molecule type" value="Genomic_DNA"/>
</dbReference>
<accession>A0A134B7C2</accession>
<sequence>MDNFIDLTDYDSSIHKEILGALVRKETQPGVANPSYDPEIIETCEDRAVGEMQGYLNKAYDVAAIFSARGKDRHALILMYAIDITLYHLFTIHNPYKMSGIRKDRYERAMEWLKMVAAGDITIGGAPRLPQEDARQNARFIIDSDRPRPTRL</sequence>
<evidence type="ECO:0000313" key="2">
    <source>
        <dbReference type="Proteomes" id="UP000070224"/>
    </source>
</evidence>
<organism evidence="1 2">
    <name type="scientific">Porphyromonas somerae</name>
    <dbReference type="NCBI Taxonomy" id="322095"/>
    <lineage>
        <taxon>Bacteria</taxon>
        <taxon>Pseudomonadati</taxon>
        <taxon>Bacteroidota</taxon>
        <taxon>Bacteroidia</taxon>
        <taxon>Bacteroidales</taxon>
        <taxon>Porphyromonadaceae</taxon>
        <taxon>Porphyromonas</taxon>
    </lineage>
</organism>
<dbReference type="RefSeq" id="WP_060935546.1">
    <property type="nucleotide sequence ID" value="NZ_KQ960447.1"/>
</dbReference>
<dbReference type="Proteomes" id="UP000070224">
    <property type="component" value="Unassembled WGS sequence"/>
</dbReference>
<gene>
    <name evidence="1" type="ORF">HMPREF3185_01280</name>
</gene>
<dbReference type="PATRIC" id="fig|322095.3.peg.1265"/>
<keyword evidence="2" id="KW-1185">Reference proteome</keyword>